<evidence type="ECO:0000313" key="1">
    <source>
        <dbReference type="EMBL" id="GME33947.1"/>
    </source>
</evidence>
<sequence>MGDHRIPADVAAMAAAAHARSTHTSWSCLQADKLSGGSTIVLDGQSLTIAQLVAVAKHGSQPVLDKSPSIINRIDKSVEMLKRHLGRGDLVYGVNTGYGGSADVRTDDVYSLQQALVQHQQSGVLTINDTARSLLGPNQGALRQPEDFGSLSMPTSWVKGLMLSRVNSIIRGHSAVSLPVIEAIMAFLHHDITPVIPLRGSISASGDLQPLAYVAGALEGSPDIFVRVGGNPPVIMSASEALKSYNLRPIVLAAKEGLGLLNGTAASVSAASLAIYEANHLALLTQALTAMGVEALCGTAESFSPFIANVRPHRGQVEAAANIHGFLQGSRLASGLEAQGQKDMHISGLCQDRYPLRTSSQWIGPQLEDLLLANEQISVELNSTTDNPLIDAEADTIYHGGNFQAASITSAMEKVRTSIQMLGKLLFAQGVELINSNLNRGLPPNLAADDPSLSFACKGIDINLAAYMSELGYLANPVSSHVQSAELHNQAVNSLALISARYTLQSIEVLSQMCAAYLFALCQALDLRVLQAEFLAEAYPLFTVAATAALDRAKDSAAADGPEELLNEVWNALKDTWNASTSMDLAPRAEKSARAAVLVFQYRVGCASTLVHELEAELAQMLQRTYAQLRDRMFAQHEVITPQYLGSAASKMYAFVRGELRVKFHRGLVEYPNYVVKTEEGAPKPSLPVEERRIIGSEVSVIYEALRAGLLHRPVMEALNQNGIF</sequence>
<proteinExistence type="predicted"/>
<evidence type="ECO:0000313" key="2">
    <source>
        <dbReference type="Proteomes" id="UP001165186"/>
    </source>
</evidence>
<keyword evidence="2" id="KW-1185">Reference proteome</keyword>
<name>A0ACB5SBW3_9PEZI</name>
<protein>
    <submittedName>
        <fullName evidence="1">Phenylalanine ammonia-lyase protein</fullName>
    </submittedName>
</protein>
<comment type="caution">
    <text evidence="1">The sequence shown here is derived from an EMBL/GenBank/DDBJ whole genome shotgun (WGS) entry which is preliminary data.</text>
</comment>
<accession>A0ACB5SBW3</accession>
<dbReference type="Proteomes" id="UP001165186">
    <property type="component" value="Unassembled WGS sequence"/>
</dbReference>
<reference evidence="1" key="1">
    <citation type="submission" date="2024-09" db="EMBL/GenBank/DDBJ databases">
        <title>Draft Genome Sequences of Neofusicoccum parvum.</title>
        <authorList>
            <person name="Ashida A."/>
            <person name="Camagna M."/>
            <person name="Tanaka A."/>
            <person name="Takemoto D."/>
        </authorList>
    </citation>
    <scope>NUCLEOTIDE SEQUENCE</scope>
    <source>
        <strain evidence="1">PPO83</strain>
    </source>
</reference>
<dbReference type="EMBL" id="BSXG01000243">
    <property type="protein sequence ID" value="GME33947.1"/>
    <property type="molecule type" value="Genomic_DNA"/>
</dbReference>
<organism evidence="1 2">
    <name type="scientific">Neofusicoccum parvum</name>
    <dbReference type="NCBI Taxonomy" id="310453"/>
    <lineage>
        <taxon>Eukaryota</taxon>
        <taxon>Fungi</taxon>
        <taxon>Dikarya</taxon>
        <taxon>Ascomycota</taxon>
        <taxon>Pezizomycotina</taxon>
        <taxon>Dothideomycetes</taxon>
        <taxon>Dothideomycetes incertae sedis</taxon>
        <taxon>Botryosphaeriales</taxon>
        <taxon>Botryosphaeriaceae</taxon>
        <taxon>Neofusicoccum</taxon>
    </lineage>
</organism>
<gene>
    <name evidence="1" type="primary">g9418</name>
    <name evidence="1" type="ORF">NpPPO83_00009418</name>
</gene>